<feature type="domain" description="FAD/NAD(P)-binding" evidence="5">
    <location>
        <begin position="2"/>
        <end position="213"/>
    </location>
</feature>
<comment type="cofactor">
    <cofactor evidence="1">
        <name>FAD</name>
        <dbReference type="ChEBI" id="CHEBI:57692"/>
    </cofactor>
</comment>
<dbReference type="PANTHER" id="PTHR43429">
    <property type="entry name" value="PYRIDINE NUCLEOTIDE-DISULFIDE OXIDOREDUCTASE DOMAIN-CONTAINING"/>
    <property type="match status" value="1"/>
</dbReference>
<dbReference type="EMBL" id="BRXW01000660">
    <property type="protein sequence ID" value="GMH72789.1"/>
    <property type="molecule type" value="Genomic_DNA"/>
</dbReference>
<protein>
    <recommendedName>
        <fullName evidence="5">FAD/NAD(P)-binding domain-containing protein</fullName>
    </recommendedName>
</protein>
<dbReference type="InterPro" id="IPR050260">
    <property type="entry name" value="FAD-bd_OxRdtase"/>
</dbReference>
<keyword evidence="7" id="KW-1185">Reference proteome</keyword>
<name>A0A9W7AQZ8_9STRA</name>
<dbReference type="GO" id="GO:0016491">
    <property type="term" value="F:oxidoreductase activity"/>
    <property type="evidence" value="ECO:0007669"/>
    <property type="project" value="InterPro"/>
</dbReference>
<keyword evidence="2" id="KW-0285">Flavoprotein</keyword>
<dbReference type="AlphaFoldDB" id="A0A9W7AQZ8"/>
<dbReference type="Gene3D" id="3.50.50.60">
    <property type="entry name" value="FAD/NAD(P)-binding domain"/>
    <property type="match status" value="3"/>
</dbReference>
<organism evidence="6 7">
    <name type="scientific">Triparma laevis f. longispina</name>
    <dbReference type="NCBI Taxonomy" id="1714387"/>
    <lineage>
        <taxon>Eukaryota</taxon>
        <taxon>Sar</taxon>
        <taxon>Stramenopiles</taxon>
        <taxon>Ochrophyta</taxon>
        <taxon>Bolidophyceae</taxon>
        <taxon>Parmales</taxon>
        <taxon>Triparmaceae</taxon>
        <taxon>Triparma</taxon>
    </lineage>
</organism>
<evidence type="ECO:0000256" key="1">
    <source>
        <dbReference type="ARBA" id="ARBA00001974"/>
    </source>
</evidence>
<dbReference type="PRINTS" id="PR00368">
    <property type="entry name" value="FADPNR"/>
</dbReference>
<evidence type="ECO:0000259" key="5">
    <source>
        <dbReference type="Pfam" id="PF07992"/>
    </source>
</evidence>
<evidence type="ECO:0000313" key="6">
    <source>
        <dbReference type="EMBL" id="GMH72789.1"/>
    </source>
</evidence>
<keyword evidence="3" id="KW-0274">FAD</keyword>
<dbReference type="InterPro" id="IPR036188">
    <property type="entry name" value="FAD/NAD-bd_sf"/>
</dbReference>
<dbReference type="Proteomes" id="UP001165122">
    <property type="component" value="Unassembled WGS sequence"/>
</dbReference>
<gene>
    <name evidence="6" type="ORF">TrLO_g7004</name>
</gene>
<dbReference type="Pfam" id="PF07992">
    <property type="entry name" value="Pyr_redox_2"/>
    <property type="match status" value="1"/>
</dbReference>
<dbReference type="PANTHER" id="PTHR43429:SF2">
    <property type="entry name" value="PYRIDINE NUCLEOTIDE-DISULFIDE OXIDOREDUCTASE DOMAIN-CONTAINING PROTEIN 1"/>
    <property type="match status" value="1"/>
</dbReference>
<dbReference type="InterPro" id="IPR023753">
    <property type="entry name" value="FAD/NAD-binding_dom"/>
</dbReference>
<accession>A0A9W7AQZ8</accession>
<feature type="compositionally biased region" description="Low complexity" evidence="4">
    <location>
        <begin position="248"/>
        <end position="262"/>
    </location>
</feature>
<evidence type="ECO:0000256" key="4">
    <source>
        <dbReference type="SAM" id="MobiDB-lite"/>
    </source>
</evidence>
<evidence type="ECO:0000256" key="3">
    <source>
        <dbReference type="ARBA" id="ARBA00022827"/>
    </source>
</evidence>
<feature type="region of interest" description="Disordered" evidence="4">
    <location>
        <begin position="243"/>
        <end position="293"/>
    </location>
</feature>
<comment type="caution">
    <text evidence="6">The sequence shown here is derived from an EMBL/GenBank/DDBJ whole genome shotgun (WGS) entry which is preliminary data.</text>
</comment>
<dbReference type="SUPFAM" id="SSF51905">
    <property type="entry name" value="FAD/NAD(P)-binding domain"/>
    <property type="match status" value="2"/>
</dbReference>
<sequence>MSIVVVGGGVAGVSVITELLRHTQETPHSIILISPSQTLKLASESEANSSANTNAASLLKEITIYDLTPDEFRSRFPKVELVRGSVTETDPSSHTVQVTLNDSLTDSSASRTIAYKQICFAVGAVPSPGPLPNPSWLSTSNSNSFVHTIRDAESVQNLKSLTEDTHIKKIVVVGNGAIAMEIVHALTTARASRDSEQRTNHVQNVDWVVRDRFLGHTLLDATAAAFILPSLTDRMRKLEDEFERNDNNSDSISNSNSNSNSNDDIEEEEVPRKKQRTGDNGNGNDNPPSRLKPVGAALGPYWFDKFRNATASPSSASPSSALENPFTNARCACHSCKPGFFCFPSAGFDPEMFSQEEKKGGGNLRVVYEAKIVAFREKGVAKFSLAAGLTETERGDAEKRMEGLRGAVNRSQILLSDDEVVDCDALIVACGVDSGYVIDSVLGEEGGRFFRRGRHGTLKVDKQMRCVGAGGDCFAAGDCCDLSDFEKENELFHQMQLWSQAKIEGSYTAHCMLGMDEELQSDFCFEMFAHQTTFLDKKVVLLGLFNGQKMGGKMNEFVMTEEGLAKEVSEGGGKVGGLVEPSCEVDMARNPPISSDKPAKSIVSTKKIGDGDVKILTRVKQEKEYVKCIVSGGRVVGAMLVGGAVDLADTMEQIMMSRINVDALDFDLLDDNIEIDEYFD</sequence>
<evidence type="ECO:0000256" key="2">
    <source>
        <dbReference type="ARBA" id="ARBA00022630"/>
    </source>
</evidence>
<dbReference type="OrthoDB" id="186706at2759"/>
<proteinExistence type="predicted"/>
<evidence type="ECO:0000313" key="7">
    <source>
        <dbReference type="Proteomes" id="UP001165122"/>
    </source>
</evidence>
<reference evidence="7" key="1">
    <citation type="journal article" date="2023" name="Commun. Biol.">
        <title>Genome analysis of Parmales, the sister group of diatoms, reveals the evolutionary specialization of diatoms from phago-mixotrophs to photoautotrophs.</title>
        <authorList>
            <person name="Ban H."/>
            <person name="Sato S."/>
            <person name="Yoshikawa S."/>
            <person name="Yamada K."/>
            <person name="Nakamura Y."/>
            <person name="Ichinomiya M."/>
            <person name="Sato N."/>
            <person name="Blanc-Mathieu R."/>
            <person name="Endo H."/>
            <person name="Kuwata A."/>
            <person name="Ogata H."/>
        </authorList>
    </citation>
    <scope>NUCLEOTIDE SEQUENCE [LARGE SCALE GENOMIC DNA]</scope>
    <source>
        <strain evidence="7">NIES 3700</strain>
    </source>
</reference>